<name>A0A1R4I1E4_9GAMM</name>
<dbReference type="Proteomes" id="UP000196331">
    <property type="component" value="Unassembled WGS sequence"/>
</dbReference>
<protein>
    <submittedName>
        <fullName evidence="1">Uncharacterized protein</fullName>
    </submittedName>
</protein>
<organism evidence="1 2">
    <name type="scientific">Halomonas citrativorans</name>
    <dbReference type="NCBI Taxonomy" id="2742612"/>
    <lineage>
        <taxon>Bacteria</taxon>
        <taxon>Pseudomonadati</taxon>
        <taxon>Pseudomonadota</taxon>
        <taxon>Gammaproteobacteria</taxon>
        <taxon>Oceanospirillales</taxon>
        <taxon>Halomonadaceae</taxon>
        <taxon>Halomonas</taxon>
    </lineage>
</organism>
<reference evidence="1 2" key="1">
    <citation type="submission" date="2017-02" db="EMBL/GenBank/DDBJ databases">
        <authorList>
            <person name="Dridi B."/>
        </authorList>
    </citation>
    <scope>NUCLEOTIDE SEQUENCE [LARGE SCALE GENOMIC DNA]</scope>
    <source>
        <strain evidence="1 2">JB380</strain>
    </source>
</reference>
<proteinExistence type="predicted"/>
<dbReference type="EMBL" id="FUKM01000046">
    <property type="protein sequence ID" value="SJN13556.1"/>
    <property type="molecule type" value="Genomic_DNA"/>
</dbReference>
<sequence>MNWFAAAQAAQKLKFRREYPDALFAAAQAAQKHGTLLYR</sequence>
<dbReference type="AlphaFoldDB" id="A0A1R4I1E4"/>
<evidence type="ECO:0000313" key="1">
    <source>
        <dbReference type="EMBL" id="SJN13556.1"/>
    </source>
</evidence>
<evidence type="ECO:0000313" key="2">
    <source>
        <dbReference type="Proteomes" id="UP000196331"/>
    </source>
</evidence>
<accession>A0A1R4I1E4</accession>
<comment type="caution">
    <text evidence="1">The sequence shown here is derived from an EMBL/GenBank/DDBJ whole genome shotgun (WGS) entry which is preliminary data.</text>
</comment>
<gene>
    <name evidence="1" type="ORF">CZ787_10690</name>
</gene>